<feature type="region of interest" description="Disordered" evidence="1">
    <location>
        <begin position="79"/>
        <end position="382"/>
    </location>
</feature>
<evidence type="ECO:0000313" key="3">
    <source>
        <dbReference type="Proteomes" id="UP000472264"/>
    </source>
</evidence>
<feature type="compositionally biased region" description="Basic and acidic residues" evidence="1">
    <location>
        <begin position="158"/>
        <end position="167"/>
    </location>
</feature>
<dbReference type="InterPro" id="IPR049630">
    <property type="entry name" value="DYDC-like_DD"/>
</dbReference>
<dbReference type="InterPro" id="IPR007858">
    <property type="entry name" value="Dpy-30_motif"/>
</dbReference>
<sequence length="382" mass="42479">MDSEYVKKHLGRCLAEGLAEVAERRPVDPIQFLAHWLHKYNTKVEAEAEKRAHLALLEQQKAKAREEALYQDKLRGEEQKFTEALEESKNISEKEPTGSEAPSPAIPRAAEDNKPVIEEKPHTPENQQDTDEHQAEAQDDDTHKEVKVTDKVTSPESCGEKPVEDSRSPPSDPLGTEANEESPESPVEKTTVEQQSKQAEESSHYHVERKTEEEASTAQAEEKDQDKDKVFDQPDTTEPEQTKPQQDVLRSPDPQDPTKNVDEDETDNAADSIQVESQSEDLKPEEIFSTEGQTTKTHQETHKSSSPALHDQEKEAEGQHTSQTADSSAPADGDVTAEGTVLSQRPETSQEKHEKSPSDKEDSEKVDSVGQLAASENPKSNL</sequence>
<dbReference type="Pfam" id="PF05186">
    <property type="entry name" value="Dpy-30"/>
    <property type="match status" value="1"/>
</dbReference>
<feature type="compositionally biased region" description="Basic and acidic residues" evidence="1">
    <location>
        <begin position="130"/>
        <end position="150"/>
    </location>
</feature>
<proteinExistence type="predicted"/>
<accession>A0A665WCW5</accession>
<feature type="compositionally biased region" description="Basic and acidic residues" evidence="1">
    <location>
        <begin position="198"/>
        <end position="213"/>
    </location>
</feature>
<dbReference type="AlphaFoldDB" id="A0A665WCW5"/>
<dbReference type="Gene3D" id="1.20.890.10">
    <property type="entry name" value="cAMP-dependent protein kinase regulatory subunit, dimerization-anchoring domain"/>
    <property type="match status" value="1"/>
</dbReference>
<reference evidence="2" key="1">
    <citation type="submission" date="2021-04" db="EMBL/GenBank/DDBJ databases">
        <authorList>
            <consortium name="Wellcome Sanger Institute Data Sharing"/>
        </authorList>
    </citation>
    <scope>NUCLEOTIDE SEQUENCE [LARGE SCALE GENOMIC DNA]</scope>
</reference>
<feature type="compositionally biased region" description="Basic and acidic residues" evidence="1">
    <location>
        <begin position="348"/>
        <end position="367"/>
    </location>
</feature>
<evidence type="ECO:0000313" key="2">
    <source>
        <dbReference type="Ensembl" id="ENSENLP00000041803.1"/>
    </source>
</evidence>
<reference evidence="2" key="3">
    <citation type="submission" date="2025-09" db="UniProtKB">
        <authorList>
            <consortium name="Ensembl"/>
        </authorList>
    </citation>
    <scope>IDENTIFICATION</scope>
</reference>
<feature type="compositionally biased region" description="Basic and acidic residues" evidence="1">
    <location>
        <begin position="109"/>
        <end position="123"/>
    </location>
</feature>
<evidence type="ECO:0008006" key="4">
    <source>
        <dbReference type="Google" id="ProtNLM"/>
    </source>
</evidence>
<protein>
    <recommendedName>
        <fullName evidence="4">DPY30 domain containing 2</fullName>
    </recommendedName>
</protein>
<dbReference type="InParanoid" id="A0A665WCW5"/>
<evidence type="ECO:0000256" key="1">
    <source>
        <dbReference type="SAM" id="MobiDB-lite"/>
    </source>
</evidence>
<dbReference type="Proteomes" id="UP000472264">
    <property type="component" value="Chromosome 19"/>
</dbReference>
<dbReference type="Ensembl" id="ENSENLT00000042883.1">
    <property type="protein sequence ID" value="ENSENLP00000041803.1"/>
    <property type="gene ID" value="ENSENLG00000017917.1"/>
</dbReference>
<keyword evidence="3" id="KW-1185">Reference proteome</keyword>
<reference evidence="2" key="2">
    <citation type="submission" date="2025-08" db="UniProtKB">
        <authorList>
            <consortium name="Ensembl"/>
        </authorList>
    </citation>
    <scope>IDENTIFICATION</scope>
</reference>
<dbReference type="CDD" id="cd22966">
    <property type="entry name" value="DD_DYDC-like"/>
    <property type="match status" value="1"/>
</dbReference>
<organism evidence="2 3">
    <name type="scientific">Echeneis naucrates</name>
    <name type="common">Live sharksucker</name>
    <dbReference type="NCBI Taxonomy" id="173247"/>
    <lineage>
        <taxon>Eukaryota</taxon>
        <taxon>Metazoa</taxon>
        <taxon>Chordata</taxon>
        <taxon>Craniata</taxon>
        <taxon>Vertebrata</taxon>
        <taxon>Euteleostomi</taxon>
        <taxon>Actinopterygii</taxon>
        <taxon>Neopterygii</taxon>
        <taxon>Teleostei</taxon>
        <taxon>Neoteleostei</taxon>
        <taxon>Acanthomorphata</taxon>
        <taxon>Carangaria</taxon>
        <taxon>Carangiformes</taxon>
        <taxon>Echeneidae</taxon>
        <taxon>Echeneis</taxon>
    </lineage>
</organism>
<feature type="compositionally biased region" description="Basic and acidic residues" evidence="1">
    <location>
        <begin position="220"/>
        <end position="232"/>
    </location>
</feature>
<dbReference type="OMA" id="KYKENMD"/>
<name>A0A665WCW5_ECHNA</name>
<feature type="compositionally biased region" description="Basic and acidic residues" evidence="1">
    <location>
        <begin position="79"/>
        <end position="97"/>
    </location>
</feature>